<dbReference type="InterPro" id="IPR036388">
    <property type="entry name" value="WH-like_DNA-bd_sf"/>
</dbReference>
<feature type="domain" description="DnaB/C C-terminal" evidence="2">
    <location>
        <begin position="128"/>
        <end position="201"/>
    </location>
</feature>
<dbReference type="Gene3D" id="1.10.10.630">
    <property type="entry name" value="DnaD domain-like"/>
    <property type="match status" value="1"/>
</dbReference>
<feature type="domain" description="DnaD N-terminal" evidence="3">
    <location>
        <begin position="15"/>
        <end position="108"/>
    </location>
</feature>
<dbReference type="RefSeq" id="WP_056966872.1">
    <property type="nucleotide sequence ID" value="NZ_BJOQ01000022.1"/>
</dbReference>
<proteinExistence type="inferred from homology"/>
<sequence length="207" mass="23513">MNELTAFLQGGQLSVSRLLLHHYQTLKMSSEELVVYLQLSDFASQNNDFPDLAVIGERMGIESSQIYALIHQLLQKKLITLKSSVNEQGKAEDHYDLTPALTKLSVLAVQDAQVTQQALDGNQRSAVFNQVEQALGRPLSPLESEIVANWLDLDHYQPELIQLAVRESVLNQVYSLKYVDKILLNWQKQNITDKESLQAYQKAHPRR</sequence>
<dbReference type="InterPro" id="IPR006343">
    <property type="entry name" value="DnaB/C_C"/>
</dbReference>
<name>A0A1B2A798_LATCU</name>
<dbReference type="NCBIfam" id="TIGR01446">
    <property type="entry name" value="DnaD_dom"/>
    <property type="match status" value="1"/>
</dbReference>
<dbReference type="PANTHER" id="PTHR37293">
    <property type="entry name" value="PHAGE REPLICATION PROTEIN-RELATED"/>
    <property type="match status" value="1"/>
</dbReference>
<dbReference type="Pfam" id="PF07261">
    <property type="entry name" value="DnaB_2"/>
    <property type="match status" value="1"/>
</dbReference>
<accession>A0A1B2A798</accession>
<dbReference type="InterPro" id="IPR053162">
    <property type="entry name" value="DnaD"/>
</dbReference>
<dbReference type="InterPro" id="IPR053843">
    <property type="entry name" value="DnaD_N"/>
</dbReference>
<dbReference type="PANTHER" id="PTHR37293:SF6">
    <property type="entry name" value="DNA REPLICATION PROTEIN DNAD"/>
    <property type="match status" value="1"/>
</dbReference>
<evidence type="ECO:0000259" key="3">
    <source>
        <dbReference type="Pfam" id="PF21984"/>
    </source>
</evidence>
<dbReference type="GeneID" id="49610388"/>
<evidence type="ECO:0000313" key="4">
    <source>
        <dbReference type="EMBL" id="WDC92111.1"/>
    </source>
</evidence>
<dbReference type="Gene3D" id="1.10.10.10">
    <property type="entry name" value="Winged helix-like DNA-binding domain superfamily/Winged helix DNA-binding domain"/>
    <property type="match status" value="1"/>
</dbReference>
<dbReference type="Proteomes" id="UP001215533">
    <property type="component" value="Chromosome"/>
</dbReference>
<dbReference type="Pfam" id="PF21984">
    <property type="entry name" value="DnaD_N"/>
    <property type="match status" value="1"/>
</dbReference>
<evidence type="ECO:0000259" key="2">
    <source>
        <dbReference type="Pfam" id="PF07261"/>
    </source>
</evidence>
<dbReference type="OrthoDB" id="9770238at2"/>
<reference evidence="4" key="1">
    <citation type="submission" date="2023-02" db="EMBL/GenBank/DDBJ databases">
        <title>Complete genome sequence of Lactobacillus curvatus CACC879 isolated from Pig feces.</title>
        <authorList>
            <person name="Park S."/>
            <person name="Park M.A."/>
            <person name="Kim D.-H."/>
            <person name="Kim Y."/>
        </authorList>
    </citation>
    <scope>NUCLEOTIDE SEQUENCE</scope>
    <source>
        <strain evidence="4">CACC879</strain>
    </source>
</reference>
<dbReference type="SUPFAM" id="SSF158499">
    <property type="entry name" value="DnaD domain-like"/>
    <property type="match status" value="1"/>
</dbReference>
<gene>
    <name evidence="4" type="ORF">PSR33_00795</name>
</gene>
<dbReference type="InterPro" id="IPR034829">
    <property type="entry name" value="DnaD-like_sf"/>
</dbReference>
<dbReference type="EMBL" id="CP117683">
    <property type="protein sequence ID" value="WDC92111.1"/>
    <property type="molecule type" value="Genomic_DNA"/>
</dbReference>
<comment type="similarity">
    <text evidence="1">Belongs to the DnaB/DnaD family.</text>
</comment>
<dbReference type="AlphaFoldDB" id="A0A1B2A798"/>
<evidence type="ECO:0000313" key="5">
    <source>
        <dbReference type="Proteomes" id="UP001215533"/>
    </source>
</evidence>
<protein>
    <submittedName>
        <fullName evidence="4">DnaD domain protein</fullName>
    </submittedName>
</protein>
<organism evidence="4 5">
    <name type="scientific">Latilactobacillus curvatus</name>
    <name type="common">Lactobacillus curvatus</name>
    <dbReference type="NCBI Taxonomy" id="28038"/>
    <lineage>
        <taxon>Bacteria</taxon>
        <taxon>Bacillati</taxon>
        <taxon>Bacillota</taxon>
        <taxon>Bacilli</taxon>
        <taxon>Lactobacillales</taxon>
        <taxon>Lactobacillaceae</taxon>
        <taxon>Latilactobacillus</taxon>
    </lineage>
</organism>
<evidence type="ECO:0000256" key="1">
    <source>
        <dbReference type="ARBA" id="ARBA00093462"/>
    </source>
</evidence>